<reference evidence="3" key="1">
    <citation type="submission" date="2019-07" db="EMBL/GenBank/DDBJ databases">
        <title>De Novo Assembly of kiwifruit Actinidia rufa.</title>
        <authorList>
            <person name="Sugita-Konishi S."/>
            <person name="Sato K."/>
            <person name="Mori E."/>
            <person name="Abe Y."/>
            <person name="Kisaki G."/>
            <person name="Hamano K."/>
            <person name="Suezawa K."/>
            <person name="Otani M."/>
            <person name="Fukuda T."/>
            <person name="Manabe T."/>
            <person name="Gomi K."/>
            <person name="Tabuchi M."/>
            <person name="Akimitsu K."/>
            <person name="Kataoka I."/>
        </authorList>
    </citation>
    <scope>NUCLEOTIDE SEQUENCE [LARGE SCALE GENOMIC DNA]</scope>
    <source>
        <strain evidence="3">cv. Fuchu</strain>
    </source>
</reference>
<dbReference type="Proteomes" id="UP000585474">
    <property type="component" value="Unassembled WGS sequence"/>
</dbReference>
<accession>A0A7J0DUC4</accession>
<keyword evidence="3" id="KW-1185">Reference proteome</keyword>
<comment type="caution">
    <text evidence="2">The sequence shown here is derived from an EMBL/GenBank/DDBJ whole genome shotgun (WGS) entry which is preliminary data.</text>
</comment>
<organism evidence="2 3">
    <name type="scientific">Actinidia rufa</name>
    <dbReference type="NCBI Taxonomy" id="165716"/>
    <lineage>
        <taxon>Eukaryota</taxon>
        <taxon>Viridiplantae</taxon>
        <taxon>Streptophyta</taxon>
        <taxon>Embryophyta</taxon>
        <taxon>Tracheophyta</taxon>
        <taxon>Spermatophyta</taxon>
        <taxon>Magnoliopsida</taxon>
        <taxon>eudicotyledons</taxon>
        <taxon>Gunneridae</taxon>
        <taxon>Pentapetalae</taxon>
        <taxon>asterids</taxon>
        <taxon>Ericales</taxon>
        <taxon>Actinidiaceae</taxon>
        <taxon>Actinidia</taxon>
    </lineage>
</organism>
<gene>
    <name evidence="2" type="ORF">Acr_00g0076620</name>
</gene>
<dbReference type="OrthoDB" id="848545at2759"/>
<feature type="compositionally biased region" description="Polar residues" evidence="1">
    <location>
        <begin position="396"/>
        <end position="411"/>
    </location>
</feature>
<dbReference type="AlphaFoldDB" id="A0A7J0DUC4"/>
<feature type="region of interest" description="Disordered" evidence="1">
    <location>
        <begin position="435"/>
        <end position="476"/>
    </location>
</feature>
<dbReference type="EMBL" id="BJWL01000386">
    <property type="protein sequence ID" value="GFS41840.1"/>
    <property type="molecule type" value="Genomic_DNA"/>
</dbReference>
<protein>
    <submittedName>
        <fullName evidence="2">Uncharacterized protein</fullName>
    </submittedName>
</protein>
<feature type="compositionally biased region" description="Polar residues" evidence="1">
    <location>
        <begin position="25"/>
        <end position="38"/>
    </location>
</feature>
<feature type="region of interest" description="Disordered" evidence="1">
    <location>
        <begin position="145"/>
        <end position="208"/>
    </location>
</feature>
<evidence type="ECO:0000256" key="1">
    <source>
        <dbReference type="SAM" id="MobiDB-lite"/>
    </source>
</evidence>
<sequence length="653" mass="70045">MERSEPTLVPEWLRGTGSVSGGGNSAHQFVLSSSQSDVHSTRNRCSKSLSNKDTPCSALLDRNSSSSSHRSSRSNGSSKHPYSSFSRSHRDKNRDKDKERSVNGDPWDNDVSDSFGDILISRVEKNTLRRSRSLVCRKPGEVLTQRAVDSKNGGSSNHSSSNGLLSGGNIVRNTKKTAFEKEYPSLGTGEKQGGDDIGRVSSPGSSTAVQCLPFGNPGLIGGEGWTSALAEVPTIIGNNSMPTSAQQSVFATPSGASSPTSNLNMAETLSQAPPRARTTPQMPDKSQRLEELAIKQSRQLIPMTPLMPKGLWLVIWIEIVRKLNFSPRGMGLHAYWLSANWDLGFDFTDGNCYLVEDGYPIWLMGAVKIDTVLSSDKSKPKAAGKTNEMNVAAKSVQLSQPHTSQLANQSLRGDAPRSSHTGKFLVLKPVRENGISSMGKDVSNSPSNGSRVANSQVAAAPMPPPTPLKSPNSSKLSTVERKISALSLNSGSTVEKKSSLSQAKSRSDFFNLMRKKTSTDTSTVLPDPGVAVSAPTVEESGELVKGASGPVSSCVNENCSELTSNGAIHEGEENFCLNGVVYPDEEEVAFLRSLGWEENAGEDDGLTEEEINAFYERCMKLRPSLKLCRGVQPKLSMLSESHMSGSGRASSEA</sequence>
<feature type="region of interest" description="Disordered" evidence="1">
    <location>
        <begin position="1"/>
        <end position="108"/>
    </location>
</feature>
<feature type="compositionally biased region" description="Low complexity" evidence="1">
    <location>
        <begin position="152"/>
        <end position="169"/>
    </location>
</feature>
<feature type="region of interest" description="Disordered" evidence="1">
    <location>
        <begin position="395"/>
        <end position="421"/>
    </location>
</feature>
<feature type="compositionally biased region" description="Low complexity" evidence="1">
    <location>
        <begin position="62"/>
        <end position="78"/>
    </location>
</feature>
<proteinExistence type="predicted"/>
<evidence type="ECO:0000313" key="2">
    <source>
        <dbReference type="EMBL" id="GFS41840.1"/>
    </source>
</evidence>
<dbReference type="PANTHER" id="PTHR34112:SF18">
    <property type="entry name" value="C-JUN-AMINO-TERMINAL KINASE-INTERACTING PROTEIN"/>
    <property type="match status" value="1"/>
</dbReference>
<dbReference type="PANTHER" id="PTHR34112">
    <property type="entry name" value="C-JUN-AMINO-TERMINAL KINASE-INTERACTING PROTEIN"/>
    <property type="match status" value="1"/>
</dbReference>
<feature type="compositionally biased region" description="Polar residues" evidence="1">
    <location>
        <begin position="442"/>
        <end position="457"/>
    </location>
</feature>
<feature type="compositionally biased region" description="Basic and acidic residues" evidence="1">
    <location>
        <begin position="92"/>
        <end position="102"/>
    </location>
</feature>
<name>A0A7J0DUC4_9ERIC</name>
<evidence type="ECO:0000313" key="3">
    <source>
        <dbReference type="Proteomes" id="UP000585474"/>
    </source>
</evidence>